<dbReference type="EMBL" id="JABANP010000012">
    <property type="protein sequence ID" value="KAF4696250.1"/>
    <property type="molecule type" value="Genomic_DNA"/>
</dbReference>
<sequence length="684" mass="77382">MSVKQLIVGAASAVVLSNIRLTLATITFRLVFDDFPPLSYAKFDSDRDAAHCTFRKQRPRLSDNLEPQLELSVKNSTVQTNTIKCPRAGNGFAFITNYDRCAVSTYKVFYTSSVAGRDTFTGVWHLYEFGDHGPPRHTGVDPLRELNQTGFSDERARLFSAVSHLDFPSQLPILAAHSPHEWNTEAQREAAKDAVSHTNRVCSAVRRAIKREFGSFRQFCARVKSIALNSVVAARRREWVFNTTASVGFSKKLTTKITPPADDGQCNVVAILSDNASNVAAARRRVTQLIRGTLQETDSLTAEESALSECLSRDDARNNIVYDLGCLSHHHNLLCRALFEKVTKRTPEGTVIITGRGQFSHLCEWAETVRSLVKAQYASRVFKEEIKGNSLWALAETRWLSAYNQIVSFLGVHDKVKELLITLEQERHWTNLSDVVRSLHADAKRVMDRVGLKEELVTVVEGLKPLKTLADSLQHSQCSYFDAVCMMAATYERLRESDLLSPTSKAKVVTRQKRALRGLEWVAIFHPVSSRSTRHAYKFEDVIKILRKHCDEYKLFNMSDSLPLIMDYWKCKGQHATLRNSDPADYWPYFCTDSSCSLAVLLSTLAQVPSGTASLERCFSSARFITKVNRLPAEIFTDVYIRYKTLRDLGLVKMDPRRLDLCDEDFKGPCQEEHRSSTFKRRRG</sequence>
<proteinExistence type="predicted"/>
<accession>A0A7J6PL05</accession>
<evidence type="ECO:0000313" key="2">
    <source>
        <dbReference type="Proteomes" id="UP000541610"/>
    </source>
</evidence>
<gene>
    <name evidence="1" type="ORF">FOZ60_001375</name>
</gene>
<dbReference type="AlphaFoldDB" id="A0A7J6PL05"/>
<organism evidence="1 2">
    <name type="scientific">Perkinsus olseni</name>
    <name type="common">Perkinsus atlanticus</name>
    <dbReference type="NCBI Taxonomy" id="32597"/>
    <lineage>
        <taxon>Eukaryota</taxon>
        <taxon>Sar</taxon>
        <taxon>Alveolata</taxon>
        <taxon>Perkinsozoa</taxon>
        <taxon>Perkinsea</taxon>
        <taxon>Perkinsida</taxon>
        <taxon>Perkinsidae</taxon>
        <taxon>Perkinsus</taxon>
    </lineage>
</organism>
<reference evidence="1 2" key="1">
    <citation type="submission" date="2020-04" db="EMBL/GenBank/DDBJ databases">
        <title>Perkinsus olseni comparative genomics.</title>
        <authorList>
            <person name="Bogema D.R."/>
        </authorList>
    </citation>
    <scope>NUCLEOTIDE SEQUENCE [LARGE SCALE GENOMIC DNA]</scope>
    <source>
        <strain evidence="1">00978-12</strain>
    </source>
</reference>
<name>A0A7J6PL05_PEROL</name>
<dbReference type="InterPro" id="IPR012337">
    <property type="entry name" value="RNaseH-like_sf"/>
</dbReference>
<comment type="caution">
    <text evidence="1">The sequence shown here is derived from an EMBL/GenBank/DDBJ whole genome shotgun (WGS) entry which is preliminary data.</text>
</comment>
<protein>
    <submittedName>
        <fullName evidence="1">Uncharacterized protein</fullName>
    </submittedName>
</protein>
<evidence type="ECO:0000313" key="1">
    <source>
        <dbReference type="EMBL" id="KAF4696250.1"/>
    </source>
</evidence>
<dbReference type="SUPFAM" id="SSF53098">
    <property type="entry name" value="Ribonuclease H-like"/>
    <property type="match status" value="1"/>
</dbReference>
<dbReference type="Proteomes" id="UP000541610">
    <property type="component" value="Unassembled WGS sequence"/>
</dbReference>